<dbReference type="EnsemblBacteria" id="ABC23829">
    <property type="protein sequence ID" value="ABC23829"/>
    <property type="gene ID" value="Rru_A3034"/>
</dbReference>
<dbReference type="Pfam" id="PF00892">
    <property type="entry name" value="EamA"/>
    <property type="match status" value="1"/>
</dbReference>
<dbReference type="Proteomes" id="UP000001929">
    <property type="component" value="Chromosome"/>
</dbReference>
<proteinExistence type="predicted"/>
<keyword evidence="1" id="KW-0812">Transmembrane</keyword>
<dbReference type="PhylomeDB" id="Q2RPW6"/>
<feature type="transmembrane region" description="Helical" evidence="1">
    <location>
        <begin position="163"/>
        <end position="184"/>
    </location>
</feature>
<feature type="transmembrane region" description="Helical" evidence="1">
    <location>
        <begin position="129"/>
        <end position="151"/>
    </location>
</feature>
<dbReference type="GO" id="GO:0016020">
    <property type="term" value="C:membrane"/>
    <property type="evidence" value="ECO:0007669"/>
    <property type="project" value="InterPro"/>
</dbReference>
<dbReference type="STRING" id="269796.Rru_A3034"/>
<evidence type="ECO:0000313" key="3">
    <source>
        <dbReference type="EMBL" id="ABC23829.1"/>
    </source>
</evidence>
<evidence type="ECO:0000256" key="1">
    <source>
        <dbReference type="SAM" id="Phobius"/>
    </source>
</evidence>
<sequence length="299" mass="30666">MPQRGKGGLVSCFALVLVVLAAVIHASWNLLSKRAASAGPTFVFAYTFTACLAYAPWALWLIAQGAVAWSASVVGCLLISGIVHLGYSLCLQRGYQVADLSVVYPVARGTGPLLAVLAAIVFLGEQPSLRGVFGLIAVVGGIALISTQGRLAAFRKPGGSSGVLWGLATGGLIASYTVVDAYGVMTLGIAPVVLDWFANGARVVLLAPLIAANPRRAREAMAGKWPLAIGVGLLSPLSYILVLAALDIGAPLSIAAPLREMSMMVGALLGMVLLKERVGAWRFGGCAVLLCGVVALGGA</sequence>
<protein>
    <recommendedName>
        <fullName evidence="2">EamA domain-containing protein</fullName>
    </recommendedName>
</protein>
<dbReference type="InterPro" id="IPR000620">
    <property type="entry name" value="EamA_dom"/>
</dbReference>
<feature type="transmembrane region" description="Helical" evidence="1">
    <location>
        <begin position="6"/>
        <end position="31"/>
    </location>
</feature>
<gene>
    <name evidence="3" type="ordered locus">Rru_A3034</name>
</gene>
<feature type="domain" description="EamA" evidence="2">
    <location>
        <begin position="14"/>
        <end position="147"/>
    </location>
</feature>
<dbReference type="AlphaFoldDB" id="Q2RPW6"/>
<feature type="transmembrane region" description="Helical" evidence="1">
    <location>
        <begin position="69"/>
        <end position="90"/>
    </location>
</feature>
<evidence type="ECO:0000313" key="4">
    <source>
        <dbReference type="Proteomes" id="UP000001929"/>
    </source>
</evidence>
<dbReference type="KEGG" id="rru:Rru_A3034"/>
<name>Q2RPW6_RHORT</name>
<keyword evidence="4" id="KW-1185">Reference proteome</keyword>
<dbReference type="eggNOG" id="COG0697">
    <property type="taxonomic scope" value="Bacteria"/>
</dbReference>
<keyword evidence="1" id="KW-0472">Membrane</keyword>
<dbReference type="EMBL" id="CP000230">
    <property type="protein sequence ID" value="ABC23829.1"/>
    <property type="molecule type" value="Genomic_DNA"/>
</dbReference>
<feature type="transmembrane region" description="Helical" evidence="1">
    <location>
        <begin position="43"/>
        <end position="63"/>
    </location>
</feature>
<dbReference type="HOGENOM" id="CLU_060016_2_0_5"/>
<organism evidence="3 4">
    <name type="scientific">Rhodospirillum rubrum (strain ATCC 11170 / ATH 1.1.1 / DSM 467 / LMG 4362 / NCIMB 8255 / S1)</name>
    <dbReference type="NCBI Taxonomy" id="269796"/>
    <lineage>
        <taxon>Bacteria</taxon>
        <taxon>Pseudomonadati</taxon>
        <taxon>Pseudomonadota</taxon>
        <taxon>Alphaproteobacteria</taxon>
        <taxon>Rhodospirillales</taxon>
        <taxon>Rhodospirillaceae</taxon>
        <taxon>Rhodospirillum</taxon>
    </lineage>
</organism>
<dbReference type="Gene3D" id="1.10.3730.20">
    <property type="match status" value="2"/>
</dbReference>
<dbReference type="InterPro" id="IPR037185">
    <property type="entry name" value="EmrE-like"/>
</dbReference>
<dbReference type="PANTHER" id="PTHR22911">
    <property type="entry name" value="ACYL-MALONYL CONDENSING ENZYME-RELATED"/>
    <property type="match status" value="1"/>
</dbReference>
<evidence type="ECO:0000259" key="2">
    <source>
        <dbReference type="Pfam" id="PF00892"/>
    </source>
</evidence>
<dbReference type="SUPFAM" id="SSF103481">
    <property type="entry name" value="Multidrug resistance efflux transporter EmrE"/>
    <property type="match status" value="2"/>
</dbReference>
<keyword evidence="1" id="KW-1133">Transmembrane helix</keyword>
<reference evidence="3 4" key="1">
    <citation type="journal article" date="2011" name="Stand. Genomic Sci.">
        <title>Complete genome sequence of Rhodospirillum rubrum type strain (S1).</title>
        <authorList>
            <person name="Munk A.C."/>
            <person name="Copeland A."/>
            <person name="Lucas S."/>
            <person name="Lapidus A."/>
            <person name="Del Rio T.G."/>
            <person name="Barry K."/>
            <person name="Detter J.C."/>
            <person name="Hammon N."/>
            <person name="Israni S."/>
            <person name="Pitluck S."/>
            <person name="Brettin T."/>
            <person name="Bruce D."/>
            <person name="Han C."/>
            <person name="Tapia R."/>
            <person name="Gilna P."/>
            <person name="Schmutz J."/>
            <person name="Larimer F."/>
            <person name="Land M."/>
            <person name="Kyrpides N.C."/>
            <person name="Mavromatis K."/>
            <person name="Richardson P."/>
            <person name="Rohde M."/>
            <person name="Goker M."/>
            <person name="Klenk H.P."/>
            <person name="Zhang Y."/>
            <person name="Roberts G.P."/>
            <person name="Reslewic S."/>
            <person name="Schwartz D.C."/>
        </authorList>
    </citation>
    <scope>NUCLEOTIDE SEQUENCE [LARGE SCALE GENOMIC DNA]</scope>
    <source>
        <strain evidence="4">ATCC 11170 / ATH 1.1.1 / DSM 467 / LMG 4362 / NCIMB 8255 / S1</strain>
    </source>
</reference>
<feature type="transmembrane region" description="Helical" evidence="1">
    <location>
        <begin position="102"/>
        <end position="123"/>
    </location>
</feature>
<dbReference type="PANTHER" id="PTHR22911:SF106">
    <property type="entry name" value="INTEGRAL MEMBRANE PROTEIN"/>
    <property type="match status" value="1"/>
</dbReference>
<feature type="transmembrane region" description="Helical" evidence="1">
    <location>
        <begin position="225"/>
        <end position="246"/>
    </location>
</feature>
<dbReference type="PATRIC" id="fig|269796.9.peg.3144"/>
<accession>Q2RPW6</accession>
<feature type="transmembrane region" description="Helical" evidence="1">
    <location>
        <begin position="280"/>
        <end position="298"/>
    </location>
</feature>